<accession>A0A7C3GJM5</accession>
<dbReference type="PIRSF" id="PIRSF003180">
    <property type="entry name" value="DiGMPpdiest_YuxH"/>
    <property type="match status" value="1"/>
</dbReference>
<dbReference type="InterPro" id="IPR013976">
    <property type="entry name" value="HDOD"/>
</dbReference>
<feature type="domain" description="EAL" evidence="1">
    <location>
        <begin position="1"/>
        <end position="210"/>
    </location>
</feature>
<dbReference type="PROSITE" id="PS51833">
    <property type="entry name" value="HDOD"/>
    <property type="match status" value="1"/>
</dbReference>
<dbReference type="Gene3D" id="1.10.3210.10">
    <property type="entry name" value="Hypothetical protein af1432"/>
    <property type="match status" value="1"/>
</dbReference>
<dbReference type="SMART" id="SM00052">
    <property type="entry name" value="EAL"/>
    <property type="match status" value="1"/>
</dbReference>
<dbReference type="PANTHER" id="PTHR33525">
    <property type="match status" value="1"/>
</dbReference>
<dbReference type="Pfam" id="PF00563">
    <property type="entry name" value="EAL"/>
    <property type="match status" value="1"/>
</dbReference>
<dbReference type="InterPro" id="IPR035919">
    <property type="entry name" value="EAL_sf"/>
</dbReference>
<comment type="caution">
    <text evidence="3">The sequence shown here is derived from an EMBL/GenBank/DDBJ whole genome shotgun (WGS) entry which is preliminary data.</text>
</comment>
<reference evidence="3" key="1">
    <citation type="journal article" date="2020" name="mSystems">
        <title>Genome- and Community-Level Interaction Insights into Carbon Utilization and Element Cycling Functions of Hydrothermarchaeota in Hydrothermal Sediment.</title>
        <authorList>
            <person name="Zhou Z."/>
            <person name="Liu Y."/>
            <person name="Xu W."/>
            <person name="Pan J."/>
            <person name="Luo Z.H."/>
            <person name="Li M."/>
        </authorList>
    </citation>
    <scope>NUCLEOTIDE SEQUENCE [LARGE SCALE GENOMIC DNA]</scope>
    <source>
        <strain evidence="3">HyVt-483</strain>
    </source>
</reference>
<feature type="domain" description="HDOD" evidence="2">
    <location>
        <begin position="204"/>
        <end position="391"/>
    </location>
</feature>
<evidence type="ECO:0000259" key="1">
    <source>
        <dbReference type="PROSITE" id="PS50883"/>
    </source>
</evidence>
<gene>
    <name evidence="3" type="ORF">ENJ40_01715</name>
</gene>
<proteinExistence type="predicted"/>
<dbReference type="AlphaFoldDB" id="A0A7C3GJM5"/>
<dbReference type="SUPFAM" id="SSF109604">
    <property type="entry name" value="HD-domain/PDEase-like"/>
    <property type="match status" value="1"/>
</dbReference>
<protein>
    <submittedName>
        <fullName evidence="3">HDOD domain-containing protein</fullName>
    </submittedName>
</protein>
<name>A0A7C3GJM5_9BACT</name>
<dbReference type="SUPFAM" id="SSF141868">
    <property type="entry name" value="EAL domain-like"/>
    <property type="match status" value="1"/>
</dbReference>
<dbReference type="PANTHER" id="PTHR33525:SF4">
    <property type="entry name" value="CYCLIC DI-GMP PHOSPHODIESTERASE CDGJ"/>
    <property type="match status" value="1"/>
</dbReference>
<dbReference type="InterPro" id="IPR014408">
    <property type="entry name" value="dGMP_Pdiesterase_EAL/HD-GYP"/>
</dbReference>
<evidence type="ECO:0000259" key="2">
    <source>
        <dbReference type="PROSITE" id="PS51833"/>
    </source>
</evidence>
<evidence type="ECO:0000313" key="3">
    <source>
        <dbReference type="EMBL" id="HFC97161.1"/>
    </source>
</evidence>
<dbReference type="Pfam" id="PF08668">
    <property type="entry name" value="HDOD"/>
    <property type="match status" value="1"/>
</dbReference>
<dbReference type="InterPro" id="IPR001633">
    <property type="entry name" value="EAL_dom"/>
</dbReference>
<dbReference type="EMBL" id="DRMH01000017">
    <property type="protein sequence ID" value="HFC97161.1"/>
    <property type="molecule type" value="Genomic_DNA"/>
</dbReference>
<dbReference type="PROSITE" id="PS50883">
    <property type="entry name" value="EAL"/>
    <property type="match status" value="1"/>
</dbReference>
<dbReference type="Proteomes" id="UP000886043">
    <property type="component" value="Unassembled WGS sequence"/>
</dbReference>
<dbReference type="Gene3D" id="3.20.20.450">
    <property type="entry name" value="EAL domain"/>
    <property type="match status" value="1"/>
</dbReference>
<sequence>MDTSISQIFIARQPILDRKGQTYAYELLYRETPENRFILVELDEDLASRYVLVHSFLHFGLNRIAFGRRVFINFTANLLRSRVLYSFPPEKLVVELLENIEVSDSLLTVVREVREKGYYIALDDYREDSALRVFLPYADFVKIDFRDTPPEEIERLVRELGETHRLVAEKVETREEFEWAVSLGFRYFQGFYFARPQVLSSREMPVSKFHYFRLLKFLYGVGDQLEEIVQIISSDAVLSLRLLKFINSAFFGLLAKVKSVKHAAVLLGIQGLKKWASLITLHILAADRPPELVINSLVRARFMELLAERLSLREDGEEAFTVGLLSLLEAMLDQPMEEIVKDLPLEDSIKEALLDRPGPFTPLLRMVVAYERGEWAALQEEARRVGLFDDSVLPRLYSEALTFAHRVMSTGL</sequence>
<organism evidence="3">
    <name type="scientific">Thermosulfurimonas dismutans</name>
    <dbReference type="NCBI Taxonomy" id="999894"/>
    <lineage>
        <taxon>Bacteria</taxon>
        <taxon>Pseudomonadati</taxon>
        <taxon>Thermodesulfobacteriota</taxon>
        <taxon>Thermodesulfobacteria</taxon>
        <taxon>Thermodesulfobacteriales</taxon>
        <taxon>Thermodesulfobacteriaceae</taxon>
        <taxon>Thermosulfurimonas</taxon>
    </lineage>
</organism>
<dbReference type="InterPro" id="IPR052340">
    <property type="entry name" value="RNase_Y/CdgJ"/>
</dbReference>